<protein>
    <submittedName>
        <fullName evidence="3">G_PROTEIN_RECEP_F1_2 domain-containing protein</fullName>
    </submittedName>
</protein>
<dbReference type="Proteomes" id="UP000046392">
    <property type="component" value="Unplaced"/>
</dbReference>
<feature type="transmembrane region" description="Helical" evidence="1">
    <location>
        <begin position="113"/>
        <end position="133"/>
    </location>
</feature>
<sequence>MLQFFKKCKFNTIKFYIYFIILLILLYLGGIIFFKDIWKTNYDKNENICMKEKLNAYKNLESEMIKQQERVSLGFTSKNIFKNTVINLFEKIDSCHRTNESVKESQLNSYQTAFFIFSLLSIPIFVLLAVEIYELMTI</sequence>
<accession>A0A0N5BDY6</accession>
<organism evidence="2 3">
    <name type="scientific">Strongyloides papillosus</name>
    <name type="common">Intestinal threadworm</name>
    <dbReference type="NCBI Taxonomy" id="174720"/>
    <lineage>
        <taxon>Eukaryota</taxon>
        <taxon>Metazoa</taxon>
        <taxon>Ecdysozoa</taxon>
        <taxon>Nematoda</taxon>
        <taxon>Chromadorea</taxon>
        <taxon>Rhabditida</taxon>
        <taxon>Tylenchina</taxon>
        <taxon>Panagrolaimomorpha</taxon>
        <taxon>Strongyloidoidea</taxon>
        <taxon>Strongyloididae</taxon>
        <taxon>Strongyloides</taxon>
    </lineage>
</organism>
<evidence type="ECO:0000313" key="3">
    <source>
        <dbReference type="WBParaSite" id="SPAL_0000421400.1"/>
    </source>
</evidence>
<keyword evidence="1" id="KW-0812">Transmembrane</keyword>
<proteinExistence type="predicted"/>
<keyword evidence="1" id="KW-1133">Transmembrane helix</keyword>
<reference evidence="3" key="1">
    <citation type="submission" date="2017-02" db="UniProtKB">
        <authorList>
            <consortium name="WormBaseParasite"/>
        </authorList>
    </citation>
    <scope>IDENTIFICATION</scope>
</reference>
<dbReference type="WBParaSite" id="SPAL_0000421400.1">
    <property type="protein sequence ID" value="SPAL_0000421400.1"/>
    <property type="gene ID" value="SPAL_0000421400"/>
</dbReference>
<name>A0A0N5BDY6_STREA</name>
<keyword evidence="1" id="KW-0472">Membrane</keyword>
<feature type="transmembrane region" description="Helical" evidence="1">
    <location>
        <begin position="15"/>
        <end position="34"/>
    </location>
</feature>
<dbReference type="AlphaFoldDB" id="A0A0N5BDY6"/>
<evidence type="ECO:0000313" key="2">
    <source>
        <dbReference type="Proteomes" id="UP000046392"/>
    </source>
</evidence>
<keyword evidence="2" id="KW-1185">Reference proteome</keyword>
<evidence type="ECO:0000256" key="1">
    <source>
        <dbReference type="SAM" id="Phobius"/>
    </source>
</evidence>